<protein>
    <submittedName>
        <fullName evidence="2">IS5 family transposase</fullName>
    </submittedName>
</protein>
<sequence>MSGLFWLSDEAWAVIEPHLPTNQPGARRTDDRRVISGIIHVLRSGCRWQDCPSCYGPPTTIYNRFHRWSARGIWRRLFDALVQASDRDLHMIDSTTAKAHRSAAGA</sequence>
<keyword evidence="3" id="KW-1185">Reference proteome</keyword>
<name>A0ABW0GZ23_9HYPH</name>
<comment type="caution">
    <text evidence="2">The sequence shown here is derived from an EMBL/GenBank/DDBJ whole genome shotgun (WGS) entry which is preliminary data.</text>
</comment>
<evidence type="ECO:0000259" key="1">
    <source>
        <dbReference type="Pfam" id="PF13340"/>
    </source>
</evidence>
<dbReference type="PANTHER" id="PTHR46637">
    <property type="entry name" value="TIS1421-TRANSPOSASE PROTEIN A"/>
    <property type="match status" value="1"/>
</dbReference>
<reference evidence="3" key="1">
    <citation type="journal article" date="2019" name="Int. J. Syst. Evol. Microbiol.">
        <title>The Global Catalogue of Microorganisms (GCM) 10K type strain sequencing project: providing services to taxonomists for standard genome sequencing and annotation.</title>
        <authorList>
            <consortium name="The Broad Institute Genomics Platform"/>
            <consortium name="The Broad Institute Genome Sequencing Center for Infectious Disease"/>
            <person name="Wu L."/>
            <person name="Ma J."/>
        </authorList>
    </citation>
    <scope>NUCLEOTIDE SEQUENCE [LARGE SCALE GENOMIC DNA]</scope>
    <source>
        <strain evidence="3">CGMCC 4.1415</strain>
    </source>
</reference>
<accession>A0ABW0GZ23</accession>
<feature type="domain" description="Insertion element IS402-like" evidence="1">
    <location>
        <begin position="7"/>
        <end position="78"/>
    </location>
</feature>
<dbReference type="PANTHER" id="PTHR46637:SF1">
    <property type="entry name" value="BLL5188 PROTEIN"/>
    <property type="match status" value="1"/>
</dbReference>
<dbReference type="InterPro" id="IPR025161">
    <property type="entry name" value="IS402-like_dom"/>
</dbReference>
<dbReference type="EMBL" id="JBHSLL010000049">
    <property type="protein sequence ID" value="MFC5386915.1"/>
    <property type="molecule type" value="Genomic_DNA"/>
</dbReference>
<dbReference type="InterPro" id="IPR052909">
    <property type="entry name" value="Transposase_6_like"/>
</dbReference>
<gene>
    <name evidence="2" type="ORF">ACFPLB_13190</name>
</gene>
<evidence type="ECO:0000313" key="2">
    <source>
        <dbReference type="EMBL" id="MFC5386915.1"/>
    </source>
</evidence>
<proteinExistence type="predicted"/>
<evidence type="ECO:0000313" key="3">
    <source>
        <dbReference type="Proteomes" id="UP001596016"/>
    </source>
</evidence>
<dbReference type="Proteomes" id="UP001596016">
    <property type="component" value="Unassembled WGS sequence"/>
</dbReference>
<dbReference type="NCBIfam" id="NF033580">
    <property type="entry name" value="transpos_IS5_3"/>
    <property type="match status" value="1"/>
</dbReference>
<feature type="non-terminal residue" evidence="2">
    <location>
        <position position="106"/>
    </location>
</feature>
<organism evidence="2 3">
    <name type="scientific">Aquamicrobium segne</name>
    <dbReference type="NCBI Taxonomy" id="469547"/>
    <lineage>
        <taxon>Bacteria</taxon>
        <taxon>Pseudomonadati</taxon>
        <taxon>Pseudomonadota</taxon>
        <taxon>Alphaproteobacteria</taxon>
        <taxon>Hyphomicrobiales</taxon>
        <taxon>Phyllobacteriaceae</taxon>
        <taxon>Aquamicrobium</taxon>
    </lineage>
</organism>
<dbReference type="Pfam" id="PF13340">
    <property type="entry name" value="DUF4096"/>
    <property type="match status" value="1"/>
</dbReference>
<dbReference type="RefSeq" id="WP_378230354.1">
    <property type="nucleotide sequence ID" value="NZ_JBHSLL010000049.1"/>
</dbReference>